<organism evidence="1 2">
    <name type="scientific">Dendrobium nobile</name>
    <name type="common">Orchid</name>
    <dbReference type="NCBI Taxonomy" id="94219"/>
    <lineage>
        <taxon>Eukaryota</taxon>
        <taxon>Viridiplantae</taxon>
        <taxon>Streptophyta</taxon>
        <taxon>Embryophyta</taxon>
        <taxon>Tracheophyta</taxon>
        <taxon>Spermatophyta</taxon>
        <taxon>Magnoliopsida</taxon>
        <taxon>Liliopsida</taxon>
        <taxon>Asparagales</taxon>
        <taxon>Orchidaceae</taxon>
        <taxon>Epidendroideae</taxon>
        <taxon>Malaxideae</taxon>
        <taxon>Dendrobiinae</taxon>
        <taxon>Dendrobium</taxon>
    </lineage>
</organism>
<dbReference type="AlphaFoldDB" id="A0A8T3BD44"/>
<name>A0A8T3BD44_DENNO</name>
<keyword evidence="2" id="KW-1185">Reference proteome</keyword>
<dbReference type="Proteomes" id="UP000829196">
    <property type="component" value="Unassembled WGS sequence"/>
</dbReference>
<comment type="caution">
    <text evidence="1">The sequence shown here is derived from an EMBL/GenBank/DDBJ whole genome shotgun (WGS) entry which is preliminary data.</text>
</comment>
<evidence type="ECO:0000313" key="2">
    <source>
        <dbReference type="Proteomes" id="UP000829196"/>
    </source>
</evidence>
<reference evidence="1" key="1">
    <citation type="journal article" date="2022" name="Front. Genet.">
        <title>Chromosome-Scale Assembly of the Dendrobium nobile Genome Provides Insights Into the Molecular Mechanism of the Biosynthesis of the Medicinal Active Ingredient of Dendrobium.</title>
        <authorList>
            <person name="Xu Q."/>
            <person name="Niu S.-C."/>
            <person name="Li K.-L."/>
            <person name="Zheng P.-J."/>
            <person name="Zhang X.-J."/>
            <person name="Jia Y."/>
            <person name="Liu Y."/>
            <person name="Niu Y.-X."/>
            <person name="Yu L.-H."/>
            <person name="Chen D.-F."/>
            <person name="Zhang G.-Q."/>
        </authorList>
    </citation>
    <scope>NUCLEOTIDE SEQUENCE</scope>
    <source>
        <tissue evidence="1">Leaf</tissue>
    </source>
</reference>
<sequence length="68" mass="7693">MGFLFCSIFSKYKLKGELGERRRAELGKNSVYFHFINLSPRFGAIDSEGAIASLLFSNHLPPRCCFCT</sequence>
<evidence type="ECO:0000313" key="1">
    <source>
        <dbReference type="EMBL" id="KAI0510207.1"/>
    </source>
</evidence>
<proteinExistence type="predicted"/>
<protein>
    <submittedName>
        <fullName evidence="1">Uncharacterized protein</fullName>
    </submittedName>
</protein>
<dbReference type="EMBL" id="JAGYWB010000009">
    <property type="protein sequence ID" value="KAI0510207.1"/>
    <property type="molecule type" value="Genomic_DNA"/>
</dbReference>
<accession>A0A8T3BD44</accession>
<gene>
    <name evidence="1" type="ORF">KFK09_010808</name>
</gene>